<dbReference type="Proteomes" id="UP000240974">
    <property type="component" value="Unassembled WGS sequence"/>
</dbReference>
<protein>
    <submittedName>
        <fullName evidence="1">Uncharacterized protein</fullName>
    </submittedName>
</protein>
<proteinExistence type="predicted"/>
<keyword evidence="2" id="KW-1185">Reference proteome</keyword>
<evidence type="ECO:0000313" key="1">
    <source>
        <dbReference type="EMBL" id="PST41935.1"/>
    </source>
</evidence>
<reference evidence="1 2" key="1">
    <citation type="journal article" date="2019" name="Int. J. Syst. Evol. Microbiol.">
        <title>Faecalibacillus intestinalis gen. nov., sp. nov. and Faecalibacillus faecis sp. nov., isolated from human faeces.</title>
        <authorList>
            <person name="Seo B."/>
            <person name="Jeon K."/>
            <person name="Baek I."/>
            <person name="Lee Y.M."/>
            <person name="Baek K."/>
            <person name="Ko G."/>
        </authorList>
    </citation>
    <scope>NUCLEOTIDE SEQUENCE [LARGE SCALE GENOMIC DNA]</scope>
    <source>
        <strain evidence="1 2">SNUG30099</strain>
    </source>
</reference>
<evidence type="ECO:0000313" key="2">
    <source>
        <dbReference type="Proteomes" id="UP000240974"/>
    </source>
</evidence>
<sequence>MLFKNKELQSNFDIGKDLSNEQANINCLAEEIIRITEKIYNIEGKIVCRHRDQNNREVFVDRVSIDEATWDRGKEEIKQILVRNDKSRFALNNRLKVFGVYEPSESLEYKKYLQVLYFFYIMNYFIFPKENIFKSLSLENVDYKKSYEEGALKGNHLSFIVLNLFDDEEAFYYFCNTNNEFNNISYQIEKLIENMAYKRFDLASNDKLESIIENIIYENQIEVKGYNVNPIIQLVEHCNQYNRLVYSVDLLNNLDNNFQELFYTEEFEILPPDIWKNMHISLEDLNEFLMSDDLFYFCKQTIGKIESKQRHNFLNSNAVKFLRNAIEYDKQWIDTFDENEGLYIEKIDDKYTIYPLKVAIFLRTYDELTNKRKVKILSGNKKSQLLKSLLTNNNDPFPQSLPMQIFSLVCHFQYDNITKEIPFGFYNYTTLLSERLFCTIMIKTTETYNFDMNIKYLNTLYDDLCDLVEVLK</sequence>
<accession>A0A2T3G302</accession>
<comment type="caution">
    <text evidence="1">The sequence shown here is derived from an EMBL/GenBank/DDBJ whole genome shotgun (WGS) entry which is preliminary data.</text>
</comment>
<name>A0A2T3G302_9FIRM</name>
<dbReference type="EMBL" id="PYLQ01000006">
    <property type="protein sequence ID" value="PST41935.1"/>
    <property type="molecule type" value="Genomic_DNA"/>
</dbReference>
<gene>
    <name evidence="1" type="ORF">C7U54_06265</name>
</gene>
<dbReference type="RefSeq" id="WP_107029679.1">
    <property type="nucleotide sequence ID" value="NZ_PYLQ01000006.1"/>
</dbReference>
<dbReference type="AlphaFoldDB" id="A0A2T3G302"/>
<organism evidence="1 2">
    <name type="scientific">Faecalibacillus intestinalis</name>
    <dbReference type="NCBI Taxonomy" id="1982626"/>
    <lineage>
        <taxon>Bacteria</taxon>
        <taxon>Bacillati</taxon>
        <taxon>Bacillota</taxon>
        <taxon>Erysipelotrichia</taxon>
        <taxon>Erysipelotrichales</taxon>
        <taxon>Coprobacillaceae</taxon>
        <taxon>Faecalibacillus</taxon>
    </lineage>
</organism>